<name>A0A3S0ABL9_9FLAO</name>
<dbReference type="OrthoDB" id="9787280at2"/>
<dbReference type="InterPro" id="IPR002060">
    <property type="entry name" value="Squ/phyt_synthse"/>
</dbReference>
<reference evidence="2 3" key="1">
    <citation type="submission" date="2018-11" db="EMBL/GenBank/DDBJ databases">
        <title>Arenibacter aquaticus sp.nov., a marine bacterium isolated from surface seawater in the South China Sea.</title>
        <authorList>
            <person name="Guo J."/>
            <person name="Sun J."/>
        </authorList>
    </citation>
    <scope>NUCLEOTIDE SEQUENCE [LARGE SCALE GENOMIC DNA]</scope>
    <source>
        <strain evidence="2 3">GUO666</strain>
    </source>
</reference>
<dbReference type="SFLD" id="SFLDG01212">
    <property type="entry name" value="Phytoene_synthase_like"/>
    <property type="match status" value="1"/>
</dbReference>
<proteinExistence type="predicted"/>
<dbReference type="PROSITE" id="PS01045">
    <property type="entry name" value="SQUALEN_PHYTOEN_SYN_2"/>
    <property type="match status" value="1"/>
</dbReference>
<keyword evidence="3" id="KW-1185">Reference proteome</keyword>
<dbReference type="InterPro" id="IPR008949">
    <property type="entry name" value="Isoprenoid_synthase_dom_sf"/>
</dbReference>
<dbReference type="EMBL" id="RQPJ01000024">
    <property type="protein sequence ID" value="RTE51672.1"/>
    <property type="molecule type" value="Genomic_DNA"/>
</dbReference>
<dbReference type="SFLD" id="SFLDS00005">
    <property type="entry name" value="Isoprenoid_Synthase_Type_I"/>
    <property type="match status" value="1"/>
</dbReference>
<keyword evidence="1" id="KW-0808">Transferase</keyword>
<dbReference type="InterPro" id="IPR044843">
    <property type="entry name" value="Trans_IPPS_bact-type"/>
</dbReference>
<protein>
    <submittedName>
        <fullName evidence="2">Phytoene/squalene synthase family protein</fullName>
    </submittedName>
</protein>
<evidence type="ECO:0000313" key="3">
    <source>
        <dbReference type="Proteomes" id="UP000267585"/>
    </source>
</evidence>
<sequence>MKAIFDKVSIDCSKLVTEHYSTSFSLATKMLDSSIRGDIYNIYGFVRFADEIVDSFHDYDKLHLLNKFEEDLMLSIDQKISLNPILNSFQHTYHKYNIPLHLVQSFMSSMRMDLEKKVQLSDMEYQKYIYGSADVVGLMCLKVFVKGDIQLYETLKPSAMALGSAFQKVNFLRDLKTDYEDLNRTYFPNTNLNRLNEEAKSKIVNEIRADFALGYSGIIKLPKEAKFGVYTAYKYYYKLLLKLQRTPSSEIKNTRIRVSNLQKLRLLVKSYINYKLKLV</sequence>
<evidence type="ECO:0000256" key="1">
    <source>
        <dbReference type="ARBA" id="ARBA00022679"/>
    </source>
</evidence>
<dbReference type="PANTHER" id="PTHR31480">
    <property type="entry name" value="BIFUNCTIONAL LYCOPENE CYCLASE/PHYTOENE SYNTHASE"/>
    <property type="match status" value="1"/>
</dbReference>
<dbReference type="Pfam" id="PF00494">
    <property type="entry name" value="SQS_PSY"/>
    <property type="match status" value="1"/>
</dbReference>
<dbReference type="GO" id="GO:0004311">
    <property type="term" value="F:geranylgeranyl diphosphate synthase activity"/>
    <property type="evidence" value="ECO:0007669"/>
    <property type="project" value="InterPro"/>
</dbReference>
<dbReference type="InterPro" id="IPR019845">
    <property type="entry name" value="Squalene/phytoene_synthase_CS"/>
</dbReference>
<evidence type="ECO:0000313" key="2">
    <source>
        <dbReference type="EMBL" id="RTE51672.1"/>
    </source>
</evidence>
<dbReference type="SUPFAM" id="SSF48576">
    <property type="entry name" value="Terpenoid synthases"/>
    <property type="match status" value="1"/>
</dbReference>
<organism evidence="2 3">
    <name type="scientific">Arenibacter aquaticus</name>
    <dbReference type="NCBI Taxonomy" id="2489054"/>
    <lineage>
        <taxon>Bacteria</taxon>
        <taxon>Pseudomonadati</taxon>
        <taxon>Bacteroidota</taxon>
        <taxon>Flavobacteriia</taxon>
        <taxon>Flavobacteriales</taxon>
        <taxon>Flavobacteriaceae</taxon>
        <taxon>Arenibacter</taxon>
    </lineage>
</organism>
<comment type="caution">
    <text evidence="2">The sequence shown here is derived from an EMBL/GenBank/DDBJ whole genome shotgun (WGS) entry which is preliminary data.</text>
</comment>
<dbReference type="AlphaFoldDB" id="A0A3S0ABL9"/>
<dbReference type="SFLD" id="SFLDG01018">
    <property type="entry name" value="Squalene/Phytoene_Synthase_Lik"/>
    <property type="match status" value="1"/>
</dbReference>
<accession>A0A3S0ABL9</accession>
<dbReference type="RefSeq" id="WP_126164210.1">
    <property type="nucleotide sequence ID" value="NZ_RQPJ01000024.1"/>
</dbReference>
<dbReference type="GO" id="GO:0008299">
    <property type="term" value="P:isoprenoid biosynthetic process"/>
    <property type="evidence" value="ECO:0007669"/>
    <property type="project" value="UniProtKB-ARBA"/>
</dbReference>
<gene>
    <name evidence="2" type="ORF">EHW67_20145</name>
</gene>
<dbReference type="Proteomes" id="UP000267585">
    <property type="component" value="Unassembled WGS sequence"/>
</dbReference>
<dbReference type="Gene3D" id="1.10.600.10">
    <property type="entry name" value="Farnesyl Diphosphate Synthase"/>
    <property type="match status" value="1"/>
</dbReference>